<dbReference type="GO" id="GO:0006228">
    <property type="term" value="P:UTP biosynthetic process"/>
    <property type="evidence" value="ECO:0007669"/>
    <property type="project" value="UniProtKB-UniRule"/>
</dbReference>
<dbReference type="Proteomes" id="UP000515847">
    <property type="component" value="Chromosome"/>
</dbReference>
<evidence type="ECO:0000313" key="15">
    <source>
        <dbReference type="EMBL" id="QNB47394.1"/>
    </source>
</evidence>
<comment type="catalytic activity">
    <reaction evidence="10 13">
        <text>a 2'-deoxyribonucleoside 5'-diphosphate + ATP = a 2'-deoxyribonucleoside 5'-triphosphate + ADP</text>
        <dbReference type="Rhea" id="RHEA:44640"/>
        <dbReference type="ChEBI" id="CHEBI:30616"/>
        <dbReference type="ChEBI" id="CHEBI:61560"/>
        <dbReference type="ChEBI" id="CHEBI:73316"/>
        <dbReference type="ChEBI" id="CHEBI:456216"/>
        <dbReference type="EC" id="2.7.4.6"/>
    </reaction>
</comment>
<dbReference type="HAMAP" id="MF_00451">
    <property type="entry name" value="NDP_kinase"/>
    <property type="match status" value="1"/>
</dbReference>
<dbReference type="GO" id="GO:0005524">
    <property type="term" value="F:ATP binding"/>
    <property type="evidence" value="ECO:0007669"/>
    <property type="project" value="UniProtKB-UniRule"/>
</dbReference>
<dbReference type="PANTHER" id="PTHR11349">
    <property type="entry name" value="NUCLEOSIDE DIPHOSPHATE KINASE"/>
    <property type="match status" value="1"/>
</dbReference>
<comment type="cofactor">
    <cofactor evidence="1 10">
        <name>Mg(2+)</name>
        <dbReference type="ChEBI" id="CHEBI:18420"/>
    </cofactor>
</comment>
<comment type="subcellular location">
    <subcellularLocation>
        <location evidence="10">Cytoplasm</location>
    </subcellularLocation>
</comment>
<dbReference type="InterPro" id="IPR001564">
    <property type="entry name" value="Nucleoside_diP_kinase"/>
</dbReference>
<dbReference type="EC" id="2.7.4.6" evidence="10 13"/>
<comment type="similarity">
    <text evidence="2 10 11 12">Belongs to the NDK family.</text>
</comment>
<keyword evidence="10" id="KW-0460">Magnesium</keyword>
<comment type="catalytic activity">
    <reaction evidence="10">
        <text>a ribonucleoside 5'-diphosphate + ATP = a ribonucleoside 5'-triphosphate + ADP</text>
        <dbReference type="Rhea" id="RHEA:18113"/>
        <dbReference type="ChEBI" id="CHEBI:30616"/>
        <dbReference type="ChEBI" id="CHEBI:57930"/>
        <dbReference type="ChEBI" id="CHEBI:61557"/>
        <dbReference type="ChEBI" id="CHEBI:456216"/>
        <dbReference type="EC" id="2.7.4.6"/>
    </reaction>
</comment>
<keyword evidence="10" id="KW-0479">Metal-binding</keyword>
<evidence type="ECO:0000256" key="3">
    <source>
        <dbReference type="ARBA" id="ARBA00022679"/>
    </source>
</evidence>
<protein>
    <recommendedName>
        <fullName evidence="10 13">Nucleoside diphosphate kinase</fullName>
        <shortName evidence="10">NDK</shortName>
        <shortName evidence="10">NDP kinase</shortName>
        <ecNumber evidence="10 13">2.7.4.6</ecNumber>
    </recommendedName>
    <alternativeName>
        <fullName evidence="10">Nucleoside-2-P kinase</fullName>
    </alternativeName>
</protein>
<evidence type="ECO:0000256" key="4">
    <source>
        <dbReference type="ARBA" id="ARBA00022741"/>
    </source>
</evidence>
<dbReference type="RefSeq" id="WP_034425263.1">
    <property type="nucleotide sequence ID" value="NZ_CP045798.1"/>
</dbReference>
<proteinExistence type="inferred from homology"/>
<dbReference type="PROSITE" id="PS51374">
    <property type="entry name" value="NDPK_LIKE"/>
    <property type="match status" value="1"/>
</dbReference>
<keyword evidence="6 10" id="KW-0067">ATP-binding</keyword>
<dbReference type="InterPro" id="IPR036850">
    <property type="entry name" value="NDK-like_dom_sf"/>
</dbReference>
<feature type="binding site" evidence="10 11">
    <location>
        <position position="112"/>
    </location>
    <ligand>
        <name>ATP</name>
        <dbReference type="ChEBI" id="CHEBI:30616"/>
    </ligand>
</feature>
<dbReference type="FunFam" id="3.30.70.141:FF:000002">
    <property type="entry name" value="Nucleoside diphosphate kinase"/>
    <property type="match status" value="1"/>
</dbReference>
<dbReference type="PROSITE" id="PS00469">
    <property type="entry name" value="NDPK"/>
    <property type="match status" value="1"/>
</dbReference>
<evidence type="ECO:0000256" key="2">
    <source>
        <dbReference type="ARBA" id="ARBA00008142"/>
    </source>
</evidence>
<keyword evidence="10" id="KW-0597">Phosphoprotein</keyword>
<feature type="binding site" evidence="10 11">
    <location>
        <position position="91"/>
    </location>
    <ligand>
        <name>ATP</name>
        <dbReference type="ChEBI" id="CHEBI:30616"/>
    </ligand>
</feature>
<keyword evidence="3 10" id="KW-0808">Transferase</keyword>
<dbReference type="SUPFAM" id="SSF54919">
    <property type="entry name" value="Nucleoside diphosphate kinase, NDK"/>
    <property type="match status" value="1"/>
</dbReference>
<comment type="function">
    <text evidence="10">Major role in the synthesis of nucleoside triphosphates other than ATP. The ATP gamma phosphate is transferred to the NDP beta phosphate via a ping-pong mechanism, using a phosphorylated active-site intermediate.</text>
</comment>
<dbReference type="GO" id="GO:0004550">
    <property type="term" value="F:nucleoside diphosphate kinase activity"/>
    <property type="evidence" value="ECO:0007669"/>
    <property type="project" value="UniProtKB-UniRule"/>
</dbReference>
<evidence type="ECO:0000256" key="6">
    <source>
        <dbReference type="ARBA" id="ARBA00022840"/>
    </source>
</evidence>
<dbReference type="PRINTS" id="PR01243">
    <property type="entry name" value="NUCDPKINASE"/>
</dbReference>
<keyword evidence="16" id="KW-1185">Reference proteome</keyword>
<gene>
    <name evidence="10" type="primary">ndk</name>
    <name evidence="15" type="ORF">BR63_14510</name>
</gene>
<feature type="domain" description="Nucleoside diphosphate kinase-like" evidence="14">
    <location>
        <begin position="1"/>
        <end position="138"/>
    </location>
</feature>
<dbReference type="Pfam" id="PF00334">
    <property type="entry name" value="NDK"/>
    <property type="match status" value="1"/>
</dbReference>
<evidence type="ECO:0000256" key="13">
    <source>
        <dbReference type="RuleBase" id="RU004013"/>
    </source>
</evidence>
<feature type="binding site" evidence="10 11">
    <location>
        <position position="57"/>
    </location>
    <ligand>
        <name>ATP</name>
        <dbReference type="ChEBI" id="CHEBI:30616"/>
    </ligand>
</feature>
<evidence type="ECO:0000256" key="9">
    <source>
        <dbReference type="ARBA" id="ARBA00047945"/>
    </source>
</evidence>
<keyword evidence="5 10" id="KW-0418">Kinase</keyword>
<comment type="function">
    <text evidence="8">(Microbial infection) Catalyzes the phosphorylation of dZDP to dZTP, when the bacterium is infected by a phage that produces the substrate for the synthesis of dZTP (2- amino-2'-deoxyadenosine 5'-triphosphate), which is then used by the phage as a DNA polymerase substrate.</text>
</comment>
<feature type="binding site" evidence="10 11">
    <location>
        <position position="85"/>
    </location>
    <ligand>
        <name>ATP</name>
        <dbReference type="ChEBI" id="CHEBI:30616"/>
    </ligand>
</feature>
<evidence type="ECO:0000256" key="1">
    <source>
        <dbReference type="ARBA" id="ARBA00001946"/>
    </source>
</evidence>
<keyword evidence="4 10" id="KW-0547">Nucleotide-binding</keyword>
<evidence type="ECO:0000256" key="5">
    <source>
        <dbReference type="ARBA" id="ARBA00022777"/>
    </source>
</evidence>
<dbReference type="InterPro" id="IPR023005">
    <property type="entry name" value="Nucleoside_diP_kinase_AS"/>
</dbReference>
<sequence length="149" mass="16588">MERTFVMVKPDGVQRGLIAEIIGRLEKKGYKLIGLKMLTLTPETAALHYAEHAGKPFYPGLISFITSGPVVAMVWEGKNAVKGVRTLMGITNPTEAIPGSIRGDYGIDMGRNVVHGSDSPVSAQREIAIYFKEEELVDYQRDMDKWIYE</sequence>
<feature type="binding site" evidence="10 11">
    <location>
        <position position="9"/>
    </location>
    <ligand>
        <name>ATP</name>
        <dbReference type="ChEBI" id="CHEBI:30616"/>
    </ligand>
</feature>
<name>A0A7G6E5P0_THEFR</name>
<evidence type="ECO:0000256" key="12">
    <source>
        <dbReference type="RuleBase" id="RU004011"/>
    </source>
</evidence>
<dbReference type="GO" id="GO:0005737">
    <property type="term" value="C:cytoplasm"/>
    <property type="evidence" value="ECO:0007669"/>
    <property type="project" value="UniProtKB-SubCell"/>
</dbReference>
<dbReference type="SMART" id="SM00562">
    <property type="entry name" value="NDK"/>
    <property type="match status" value="1"/>
</dbReference>
<accession>A0A7G6E5P0</accession>
<feature type="active site" description="Pros-phosphohistidine intermediate" evidence="10 11">
    <location>
        <position position="115"/>
    </location>
</feature>
<dbReference type="GO" id="GO:0006183">
    <property type="term" value="P:GTP biosynthetic process"/>
    <property type="evidence" value="ECO:0007669"/>
    <property type="project" value="UniProtKB-UniRule"/>
</dbReference>
<keyword evidence="7 10" id="KW-0546">Nucleotide metabolism</keyword>
<evidence type="ECO:0000259" key="14">
    <source>
        <dbReference type="SMART" id="SM00562"/>
    </source>
</evidence>
<dbReference type="InterPro" id="IPR034907">
    <property type="entry name" value="NDK-like_dom"/>
</dbReference>
<dbReference type="KEGG" id="tfr:BR63_14510"/>
<dbReference type="NCBIfam" id="NF001908">
    <property type="entry name" value="PRK00668.1"/>
    <property type="match status" value="1"/>
</dbReference>
<feature type="binding site" evidence="10 11">
    <location>
        <position position="102"/>
    </location>
    <ligand>
        <name>ATP</name>
        <dbReference type="ChEBI" id="CHEBI:30616"/>
    </ligand>
</feature>
<comment type="subunit">
    <text evidence="10">Homotetramer.</text>
</comment>
<evidence type="ECO:0000256" key="11">
    <source>
        <dbReference type="PROSITE-ProRule" id="PRU00706"/>
    </source>
</evidence>
<evidence type="ECO:0000256" key="8">
    <source>
        <dbReference type="ARBA" id="ARBA00024802"/>
    </source>
</evidence>
<dbReference type="OrthoDB" id="9801161at2"/>
<dbReference type="GO" id="GO:0046872">
    <property type="term" value="F:metal ion binding"/>
    <property type="evidence" value="ECO:0007669"/>
    <property type="project" value="UniProtKB-KW"/>
</dbReference>
<dbReference type="CDD" id="cd04413">
    <property type="entry name" value="NDPk_I"/>
    <property type="match status" value="1"/>
</dbReference>
<reference evidence="15 16" key="1">
    <citation type="journal article" date="2019" name="Front. Microbiol.">
        <title>Thermoanaerosceptrum fracticalcis gen. nov. sp. nov., a Novel Fumarate-Fermenting Microorganism From a Deep Fractured Carbonate Aquifer of the US Great Basin.</title>
        <authorList>
            <person name="Hamilton-Brehm S.D."/>
            <person name="Stewart L.E."/>
            <person name="Zavarin M."/>
            <person name="Caldwell M."/>
            <person name="Lawson P.A."/>
            <person name="Onstott T.C."/>
            <person name="Grzymski J."/>
            <person name="Neveux I."/>
            <person name="Lollar B.S."/>
            <person name="Russell C.E."/>
            <person name="Moser D.P."/>
        </authorList>
    </citation>
    <scope>NUCLEOTIDE SEQUENCE [LARGE SCALE GENOMIC DNA]</scope>
    <source>
        <strain evidence="15 16">DRI-13</strain>
    </source>
</reference>
<dbReference type="Gene3D" id="3.30.70.141">
    <property type="entry name" value="Nucleoside diphosphate kinase-like domain"/>
    <property type="match status" value="1"/>
</dbReference>
<evidence type="ECO:0000313" key="16">
    <source>
        <dbReference type="Proteomes" id="UP000515847"/>
    </source>
</evidence>
<organism evidence="15 16">
    <name type="scientific">Thermanaerosceptrum fracticalcis</name>
    <dbReference type="NCBI Taxonomy" id="1712410"/>
    <lineage>
        <taxon>Bacteria</taxon>
        <taxon>Bacillati</taxon>
        <taxon>Bacillota</taxon>
        <taxon>Clostridia</taxon>
        <taxon>Eubacteriales</taxon>
        <taxon>Peptococcaceae</taxon>
        <taxon>Thermanaerosceptrum</taxon>
    </lineage>
</organism>
<dbReference type="GO" id="GO:0006241">
    <property type="term" value="P:CTP biosynthetic process"/>
    <property type="evidence" value="ECO:0007669"/>
    <property type="project" value="UniProtKB-UniRule"/>
</dbReference>
<keyword evidence="10" id="KW-0963">Cytoplasm</keyword>
<evidence type="ECO:0000256" key="10">
    <source>
        <dbReference type="HAMAP-Rule" id="MF_00451"/>
    </source>
</evidence>
<dbReference type="EMBL" id="CP045798">
    <property type="protein sequence ID" value="QNB47394.1"/>
    <property type="molecule type" value="Genomic_DNA"/>
</dbReference>
<dbReference type="AlphaFoldDB" id="A0A7G6E5P0"/>
<evidence type="ECO:0000256" key="7">
    <source>
        <dbReference type="ARBA" id="ARBA00023080"/>
    </source>
</evidence>
<comment type="catalytic activity">
    <reaction evidence="9">
        <text>dZDP + ATP = dZTP + ADP</text>
        <dbReference type="Rhea" id="RHEA:67644"/>
        <dbReference type="ChEBI" id="CHEBI:30616"/>
        <dbReference type="ChEBI" id="CHEBI:172929"/>
        <dbReference type="ChEBI" id="CHEBI:172931"/>
        <dbReference type="ChEBI" id="CHEBI:456216"/>
    </reaction>
</comment>